<dbReference type="Pfam" id="PF00043">
    <property type="entry name" value="GST_C"/>
    <property type="match status" value="1"/>
</dbReference>
<dbReference type="SFLD" id="SFLDS00019">
    <property type="entry name" value="Glutathione_Transferase_(cytos"/>
    <property type="match status" value="1"/>
</dbReference>
<dbReference type="RefSeq" id="WP_149424644.1">
    <property type="nucleotide sequence ID" value="NZ_CP022579.1"/>
</dbReference>
<dbReference type="PROSITE" id="PS50405">
    <property type="entry name" value="GST_CTER"/>
    <property type="match status" value="1"/>
</dbReference>
<dbReference type="GO" id="GO:0016740">
    <property type="term" value="F:transferase activity"/>
    <property type="evidence" value="ECO:0007669"/>
    <property type="project" value="UniProtKB-KW"/>
</dbReference>
<keyword evidence="4" id="KW-1185">Reference proteome</keyword>
<dbReference type="EMBL" id="CP022579">
    <property type="protein sequence ID" value="QEL63788.1"/>
    <property type="molecule type" value="Genomic_DNA"/>
</dbReference>
<dbReference type="InterPro" id="IPR036249">
    <property type="entry name" value="Thioredoxin-like_sf"/>
</dbReference>
<dbReference type="InterPro" id="IPR004046">
    <property type="entry name" value="GST_C"/>
</dbReference>
<dbReference type="InterPro" id="IPR010987">
    <property type="entry name" value="Glutathione-S-Trfase_C-like"/>
</dbReference>
<reference evidence="3 4" key="1">
    <citation type="submission" date="2017-07" db="EMBL/GenBank/DDBJ databases">
        <title>Complete genome sequence of Oryzomicrobium terrae TPP412.</title>
        <authorList>
            <person name="Chiu L.-W."/>
            <person name="Lo K.-J."/>
            <person name="Tsai Y.-M."/>
            <person name="Lin S.-S."/>
            <person name="Kuo C.-H."/>
            <person name="Liu C.-T."/>
        </authorList>
    </citation>
    <scope>NUCLEOTIDE SEQUENCE [LARGE SCALE GENOMIC DNA]</scope>
    <source>
        <strain evidence="3 4">TPP412</strain>
    </source>
</reference>
<dbReference type="InterPro" id="IPR004045">
    <property type="entry name" value="Glutathione_S-Trfase_N"/>
</dbReference>
<accession>A0A5C1E677</accession>
<sequence length="214" mass="23490">MLTFYHFPGACSQAVFVALEELGLAHRRVAVDLIRGEAQSAEFQAINPAGQIPALVLPDGQLLSEAAAILTWLADTHPGADLLPTLPLARARAAEWMSFIGYSLHAASGPVWKPAKFLADPAREADIKAAGSARYLAGLAVAEQRLGDNPWLLGDHYSLVDAYFLPFWHWPQRWKLDLAAFPRLAAWHQRMLARPAVQRVLAAEKDELKALLAK</sequence>
<keyword evidence="3" id="KW-0808">Transferase</keyword>
<protein>
    <submittedName>
        <fullName evidence="3">Glutathione S-transferase</fullName>
    </submittedName>
</protein>
<dbReference type="SUPFAM" id="SSF47616">
    <property type="entry name" value="GST C-terminal domain-like"/>
    <property type="match status" value="1"/>
</dbReference>
<evidence type="ECO:0000313" key="4">
    <source>
        <dbReference type="Proteomes" id="UP000323671"/>
    </source>
</evidence>
<dbReference type="InterPro" id="IPR040079">
    <property type="entry name" value="Glutathione_S-Trfase"/>
</dbReference>
<dbReference type="Gene3D" id="3.40.30.10">
    <property type="entry name" value="Glutaredoxin"/>
    <property type="match status" value="1"/>
</dbReference>
<dbReference type="AlphaFoldDB" id="A0A5C1E677"/>
<dbReference type="PROSITE" id="PS50404">
    <property type="entry name" value="GST_NTER"/>
    <property type="match status" value="1"/>
</dbReference>
<dbReference type="PANTHER" id="PTHR44051">
    <property type="entry name" value="GLUTATHIONE S-TRANSFERASE-RELATED"/>
    <property type="match status" value="1"/>
</dbReference>
<dbReference type="KEGG" id="otr:OTERR_03120"/>
<feature type="domain" description="GST N-terminal" evidence="1">
    <location>
        <begin position="1"/>
        <end position="81"/>
    </location>
</feature>
<dbReference type="SFLD" id="SFLDG00358">
    <property type="entry name" value="Main_(cytGST)"/>
    <property type="match status" value="1"/>
</dbReference>
<dbReference type="Pfam" id="PF13409">
    <property type="entry name" value="GST_N_2"/>
    <property type="match status" value="1"/>
</dbReference>
<evidence type="ECO:0000259" key="2">
    <source>
        <dbReference type="PROSITE" id="PS50405"/>
    </source>
</evidence>
<name>A0A5C1E677_9RHOO</name>
<proteinExistence type="predicted"/>
<dbReference type="PANTHER" id="PTHR44051:SF8">
    <property type="entry name" value="GLUTATHIONE S-TRANSFERASE GSTA"/>
    <property type="match status" value="1"/>
</dbReference>
<dbReference type="Proteomes" id="UP000323671">
    <property type="component" value="Chromosome"/>
</dbReference>
<evidence type="ECO:0000259" key="1">
    <source>
        <dbReference type="PROSITE" id="PS50404"/>
    </source>
</evidence>
<dbReference type="InterPro" id="IPR036282">
    <property type="entry name" value="Glutathione-S-Trfase_C_sf"/>
</dbReference>
<dbReference type="SUPFAM" id="SSF52833">
    <property type="entry name" value="Thioredoxin-like"/>
    <property type="match status" value="1"/>
</dbReference>
<gene>
    <name evidence="3" type="primary">gst</name>
    <name evidence="3" type="ORF">OTERR_03120</name>
</gene>
<dbReference type="Gene3D" id="1.20.1050.10">
    <property type="match status" value="1"/>
</dbReference>
<feature type="domain" description="GST C-terminal" evidence="2">
    <location>
        <begin position="86"/>
        <end position="212"/>
    </location>
</feature>
<organism evidence="3 4">
    <name type="scientific">Oryzomicrobium terrae</name>
    <dbReference type="NCBI Taxonomy" id="1735038"/>
    <lineage>
        <taxon>Bacteria</taxon>
        <taxon>Pseudomonadati</taxon>
        <taxon>Pseudomonadota</taxon>
        <taxon>Betaproteobacteria</taxon>
        <taxon>Rhodocyclales</taxon>
        <taxon>Rhodocyclaceae</taxon>
        <taxon>Oryzomicrobium</taxon>
    </lineage>
</organism>
<dbReference type="CDD" id="cd03188">
    <property type="entry name" value="GST_C_Beta"/>
    <property type="match status" value="1"/>
</dbReference>
<evidence type="ECO:0000313" key="3">
    <source>
        <dbReference type="EMBL" id="QEL63788.1"/>
    </source>
</evidence>
<dbReference type="CDD" id="cd03057">
    <property type="entry name" value="GST_N_Beta"/>
    <property type="match status" value="1"/>
</dbReference>
<dbReference type="SFLD" id="SFLDG01150">
    <property type="entry name" value="Main.1:_Beta-like"/>
    <property type="match status" value="1"/>
</dbReference>